<evidence type="ECO:0000313" key="2">
    <source>
        <dbReference type="Proteomes" id="UP001597414"/>
    </source>
</evidence>
<sequence>MISIIHVSSPKFHFLLILLLTAFFLNTLGQVQEAQAQNFKNQEMDGRNMVFFGIGPSMFYGDNGGDYPSMKFPVRPNITAGYTRGLLPYLGLRMTTGWQRLVSWDGFSDAVKERWAERGQAASFSGSSLYLDVMPQFMLFTQDNLGNRPKFNMYGGLGIGALFVNRSQQLFNPEGPDPSSRVSTVTVHVPIRAGASYVIGELYNISLESTLIRTFSDNLDGNAGYNNRNDHMLQINVTLQRYF</sequence>
<comment type="caution">
    <text evidence="1">The sequence shown here is derived from an EMBL/GenBank/DDBJ whole genome shotgun (WGS) entry which is preliminary data.</text>
</comment>
<dbReference type="RefSeq" id="WP_380801986.1">
    <property type="nucleotide sequence ID" value="NZ_JBHUIV010000016.1"/>
</dbReference>
<protein>
    <recommendedName>
        <fullName evidence="3">Porin family protein</fullName>
    </recommendedName>
</protein>
<reference evidence="2" key="1">
    <citation type="journal article" date="2019" name="Int. J. Syst. Evol. Microbiol.">
        <title>The Global Catalogue of Microorganisms (GCM) 10K type strain sequencing project: providing services to taxonomists for standard genome sequencing and annotation.</title>
        <authorList>
            <consortium name="The Broad Institute Genomics Platform"/>
            <consortium name="The Broad Institute Genome Sequencing Center for Infectious Disease"/>
            <person name="Wu L."/>
            <person name="Ma J."/>
        </authorList>
    </citation>
    <scope>NUCLEOTIDE SEQUENCE [LARGE SCALE GENOMIC DNA]</scope>
    <source>
        <strain evidence="2">KCTC 19812</strain>
    </source>
</reference>
<gene>
    <name evidence="1" type="ORF">ACFSKV_09860</name>
</gene>
<name>A0ABW5B8U3_9BACT</name>
<dbReference type="EMBL" id="JBHUIV010000016">
    <property type="protein sequence ID" value="MFD2201874.1"/>
    <property type="molecule type" value="Genomic_DNA"/>
</dbReference>
<evidence type="ECO:0008006" key="3">
    <source>
        <dbReference type="Google" id="ProtNLM"/>
    </source>
</evidence>
<evidence type="ECO:0000313" key="1">
    <source>
        <dbReference type="EMBL" id="MFD2201874.1"/>
    </source>
</evidence>
<proteinExistence type="predicted"/>
<accession>A0ABW5B8U3</accession>
<keyword evidence="2" id="KW-1185">Reference proteome</keyword>
<dbReference type="Proteomes" id="UP001597414">
    <property type="component" value="Unassembled WGS sequence"/>
</dbReference>
<organism evidence="1 2">
    <name type="scientific">Shivajiella indica</name>
    <dbReference type="NCBI Taxonomy" id="872115"/>
    <lineage>
        <taxon>Bacteria</taxon>
        <taxon>Pseudomonadati</taxon>
        <taxon>Bacteroidota</taxon>
        <taxon>Cytophagia</taxon>
        <taxon>Cytophagales</taxon>
        <taxon>Cyclobacteriaceae</taxon>
        <taxon>Shivajiella</taxon>
    </lineage>
</organism>